<evidence type="ECO:0000313" key="2">
    <source>
        <dbReference type="Proteomes" id="UP000485058"/>
    </source>
</evidence>
<name>A0A6A0ACG8_HAELA</name>
<feature type="non-terminal residue" evidence="1">
    <location>
        <position position="1"/>
    </location>
</feature>
<sequence>MHQLAQVCCAAMARGEPWRLRQESA</sequence>
<proteinExistence type="predicted"/>
<dbReference type="Proteomes" id="UP000485058">
    <property type="component" value="Unassembled WGS sequence"/>
</dbReference>
<protein>
    <submittedName>
        <fullName evidence="1">Uncharacterized protein</fullName>
    </submittedName>
</protein>
<dbReference type="AlphaFoldDB" id="A0A6A0ACG8"/>
<organism evidence="1 2">
    <name type="scientific">Haematococcus lacustris</name>
    <name type="common">Green alga</name>
    <name type="synonym">Haematococcus pluvialis</name>
    <dbReference type="NCBI Taxonomy" id="44745"/>
    <lineage>
        <taxon>Eukaryota</taxon>
        <taxon>Viridiplantae</taxon>
        <taxon>Chlorophyta</taxon>
        <taxon>core chlorophytes</taxon>
        <taxon>Chlorophyceae</taxon>
        <taxon>CS clade</taxon>
        <taxon>Chlamydomonadales</taxon>
        <taxon>Haematococcaceae</taxon>
        <taxon>Haematococcus</taxon>
    </lineage>
</organism>
<comment type="caution">
    <text evidence="1">The sequence shown here is derived from an EMBL/GenBank/DDBJ whole genome shotgun (WGS) entry which is preliminary data.</text>
</comment>
<feature type="non-terminal residue" evidence="1">
    <location>
        <position position="25"/>
    </location>
</feature>
<keyword evidence="2" id="KW-1185">Reference proteome</keyword>
<evidence type="ECO:0000313" key="1">
    <source>
        <dbReference type="EMBL" id="GFH30445.1"/>
    </source>
</evidence>
<reference evidence="1 2" key="1">
    <citation type="submission" date="2020-02" db="EMBL/GenBank/DDBJ databases">
        <title>Draft genome sequence of Haematococcus lacustris strain NIES-144.</title>
        <authorList>
            <person name="Morimoto D."/>
            <person name="Nakagawa S."/>
            <person name="Yoshida T."/>
            <person name="Sawayama S."/>
        </authorList>
    </citation>
    <scope>NUCLEOTIDE SEQUENCE [LARGE SCALE GENOMIC DNA]</scope>
    <source>
        <strain evidence="1 2">NIES-144</strain>
    </source>
</reference>
<accession>A0A6A0ACG8</accession>
<dbReference type="EMBL" id="BLLF01004907">
    <property type="protein sequence ID" value="GFH30445.1"/>
    <property type="molecule type" value="Genomic_DNA"/>
</dbReference>
<gene>
    <name evidence="1" type="ORF">HaLaN_29303</name>
</gene>